<dbReference type="InterPro" id="IPR000182">
    <property type="entry name" value="GNAT_dom"/>
</dbReference>
<dbReference type="GO" id="GO:0016747">
    <property type="term" value="F:acyltransferase activity, transferring groups other than amino-acyl groups"/>
    <property type="evidence" value="ECO:0007669"/>
    <property type="project" value="InterPro"/>
</dbReference>
<comment type="caution">
    <text evidence="2">The sequence shown here is derived from an EMBL/GenBank/DDBJ whole genome shotgun (WGS) entry which is preliminary data.</text>
</comment>
<dbReference type="PATRIC" id="fig|2064.6.peg.1002"/>
<protein>
    <submittedName>
        <fullName evidence="2">Acetyltransferase</fullName>
    </submittedName>
</protein>
<dbReference type="Gene3D" id="3.40.630.30">
    <property type="match status" value="1"/>
</dbReference>
<accession>A0A0D0PWD6</accession>
<dbReference type="EMBL" id="JXZB01000001">
    <property type="protein sequence ID" value="KIQ66739.1"/>
    <property type="molecule type" value="Genomic_DNA"/>
</dbReference>
<feature type="domain" description="N-acetyltransferase" evidence="1">
    <location>
        <begin position="168"/>
        <end position="315"/>
    </location>
</feature>
<dbReference type="SUPFAM" id="SSF55729">
    <property type="entry name" value="Acyl-CoA N-acyltransferases (Nat)"/>
    <property type="match status" value="2"/>
</dbReference>
<keyword evidence="2" id="KW-0808">Transferase</keyword>
<dbReference type="STRING" id="2064.TR51_04510"/>
<proteinExistence type="predicted"/>
<dbReference type="RefSeq" id="WP_043908121.1">
    <property type="nucleotide sequence ID" value="NZ_JXZB01000001.1"/>
</dbReference>
<name>A0A0D0PWD6_KITGR</name>
<evidence type="ECO:0000259" key="1">
    <source>
        <dbReference type="PROSITE" id="PS51186"/>
    </source>
</evidence>
<dbReference type="Proteomes" id="UP000032066">
    <property type="component" value="Unassembled WGS sequence"/>
</dbReference>
<organism evidence="2 3">
    <name type="scientific">Kitasatospora griseola</name>
    <name type="common">Streptomyces griseolosporeus</name>
    <dbReference type="NCBI Taxonomy" id="2064"/>
    <lineage>
        <taxon>Bacteria</taxon>
        <taxon>Bacillati</taxon>
        <taxon>Actinomycetota</taxon>
        <taxon>Actinomycetes</taxon>
        <taxon>Kitasatosporales</taxon>
        <taxon>Streptomycetaceae</taxon>
        <taxon>Kitasatospora</taxon>
    </lineage>
</organism>
<dbReference type="InterPro" id="IPR016181">
    <property type="entry name" value="Acyl_CoA_acyltransferase"/>
</dbReference>
<dbReference type="CDD" id="cd04301">
    <property type="entry name" value="NAT_SF"/>
    <property type="match status" value="1"/>
</dbReference>
<dbReference type="PROSITE" id="PS51186">
    <property type="entry name" value="GNAT"/>
    <property type="match status" value="1"/>
</dbReference>
<sequence>MAFPDGMTVRPAVVEDAEAVWVLLNQVDEIEVGRAFTDLAEVEEDLGHVSVDLERDSWLLHDADGRLVGYGIVRDRSAGERINLDQYLLPGHTAAGLQLFELMEARAAELARRNGAERAVLHLMLTARPTIDTEALAGRGWQRMRRHHVLNRDVDPKTDPFPEVPAGLRLRACASEDDRRTVHRLIHETFADHFDFQPRSYEKWCADTGADSADWSVVWIAELDGHGDVAVLRTRDDRSDMPWASHIGVSSELRGRGLGGHLLRYFFAFYADRGRTRVGLGVDTGNATGAPALYRNNGMVLDFAVDTWELIVPTA</sequence>
<keyword evidence="3" id="KW-1185">Reference proteome</keyword>
<evidence type="ECO:0000313" key="2">
    <source>
        <dbReference type="EMBL" id="KIQ66739.1"/>
    </source>
</evidence>
<dbReference type="OrthoDB" id="9799092at2"/>
<reference evidence="2 3" key="1">
    <citation type="submission" date="2015-02" db="EMBL/GenBank/DDBJ databases">
        <title>Draft genome sequence of Kitasatospora griseola MF730-N6, a bafilomycin, terpentecin and satosporin producer.</title>
        <authorList>
            <person name="Arens J.C."/>
            <person name="Haltli B."/>
            <person name="Kerr R.G."/>
        </authorList>
    </citation>
    <scope>NUCLEOTIDE SEQUENCE [LARGE SCALE GENOMIC DNA]</scope>
    <source>
        <strain evidence="2 3">MF730-N6</strain>
    </source>
</reference>
<dbReference type="AlphaFoldDB" id="A0A0D0PWD6"/>
<evidence type="ECO:0000313" key="3">
    <source>
        <dbReference type="Proteomes" id="UP000032066"/>
    </source>
</evidence>
<dbReference type="Pfam" id="PF13508">
    <property type="entry name" value="Acetyltransf_7"/>
    <property type="match status" value="1"/>
</dbReference>
<gene>
    <name evidence="2" type="ORF">TR51_04510</name>
</gene>